<evidence type="ECO:0000256" key="1">
    <source>
        <dbReference type="ARBA" id="ARBA00022723"/>
    </source>
</evidence>
<dbReference type="STRING" id="414703.SAMN04488125_11975"/>
<keyword evidence="1" id="KW-0479">Metal-binding</keyword>
<dbReference type="InterPro" id="IPR029052">
    <property type="entry name" value="Metallo-depent_PP-like"/>
</dbReference>
<evidence type="ECO:0000259" key="3">
    <source>
        <dbReference type="Pfam" id="PF00149"/>
    </source>
</evidence>
<dbReference type="RefSeq" id="WP_091950099.1">
    <property type="nucleotide sequence ID" value="NZ_FOSV01000019.1"/>
</dbReference>
<keyword evidence="2" id="KW-0378">Hydrolase</keyword>
<sequence length="305" mass="32978">MLILPTRRQVLTGLGASALGLGTSTGAYAFVIEPRFRLAVTPYALTPPGWTPGLALRIAIIADIHVCEPWMPLDRAAEIVDATNALAPDLILLLGDYPASRTVTWKRVPLPDLVRLFEGLRAPLGTYAVLGNHDWWDDRDAMQARRGPVESRRLLEARGIPVLENDALRLTKDRHPFWLAGLADQEPFLPMGDRRSLADIPATLAKVTDDAPVLLMAHEPDIFPTVPKRVSLTVSGHTHGGQIRLFGVSPALLGSSRERYAYGHVVEDGRHLIVSGGLGVSKVAVRLGVPPEIVLLTLGQAAPAA</sequence>
<evidence type="ECO:0000256" key="2">
    <source>
        <dbReference type="ARBA" id="ARBA00022801"/>
    </source>
</evidence>
<dbReference type="InterPro" id="IPR004843">
    <property type="entry name" value="Calcineurin-like_PHP"/>
</dbReference>
<keyword evidence="5" id="KW-1185">Reference proteome</keyword>
<name>A0A1I4J8M4_9HYPH</name>
<dbReference type="Gene3D" id="3.60.21.10">
    <property type="match status" value="1"/>
</dbReference>
<reference evidence="5" key="1">
    <citation type="submission" date="2016-10" db="EMBL/GenBank/DDBJ databases">
        <authorList>
            <person name="Varghese N."/>
            <person name="Submissions S."/>
        </authorList>
    </citation>
    <scope>NUCLEOTIDE SEQUENCE [LARGE SCALE GENOMIC DNA]</scope>
    <source>
        <strain evidence="5">CGMCC 1.6474</strain>
    </source>
</reference>
<dbReference type="InterPro" id="IPR006311">
    <property type="entry name" value="TAT_signal"/>
</dbReference>
<dbReference type="PROSITE" id="PS51318">
    <property type="entry name" value="TAT"/>
    <property type="match status" value="1"/>
</dbReference>
<dbReference type="GO" id="GO:0009245">
    <property type="term" value="P:lipid A biosynthetic process"/>
    <property type="evidence" value="ECO:0007669"/>
    <property type="project" value="TreeGrafter"/>
</dbReference>
<dbReference type="AlphaFoldDB" id="A0A1I4J8M4"/>
<gene>
    <name evidence="4" type="ORF">SAMN04488125_11975</name>
</gene>
<dbReference type="PANTHER" id="PTHR31302:SF31">
    <property type="entry name" value="PHOSPHODIESTERASE YAEI"/>
    <property type="match status" value="1"/>
</dbReference>
<evidence type="ECO:0000313" key="5">
    <source>
        <dbReference type="Proteomes" id="UP000198804"/>
    </source>
</evidence>
<protein>
    <recommendedName>
        <fullName evidence="3">Calcineurin-like phosphoesterase domain-containing protein</fullName>
    </recommendedName>
</protein>
<proteinExistence type="predicted"/>
<accession>A0A1I4J8M4</accession>
<feature type="domain" description="Calcineurin-like phosphoesterase" evidence="3">
    <location>
        <begin position="56"/>
        <end position="240"/>
    </location>
</feature>
<dbReference type="GO" id="GO:0016020">
    <property type="term" value="C:membrane"/>
    <property type="evidence" value="ECO:0007669"/>
    <property type="project" value="GOC"/>
</dbReference>
<dbReference type="PANTHER" id="PTHR31302">
    <property type="entry name" value="TRANSMEMBRANE PROTEIN WITH METALLOPHOSPHOESTERASE DOMAIN-RELATED"/>
    <property type="match status" value="1"/>
</dbReference>
<dbReference type="EMBL" id="FOSV01000019">
    <property type="protein sequence ID" value="SFL62932.1"/>
    <property type="molecule type" value="Genomic_DNA"/>
</dbReference>
<dbReference type="SUPFAM" id="SSF56300">
    <property type="entry name" value="Metallo-dependent phosphatases"/>
    <property type="match status" value="1"/>
</dbReference>
<dbReference type="Pfam" id="PF00149">
    <property type="entry name" value="Metallophos"/>
    <property type="match status" value="1"/>
</dbReference>
<dbReference type="CDD" id="cd07385">
    <property type="entry name" value="MPP_YkuE_C"/>
    <property type="match status" value="1"/>
</dbReference>
<evidence type="ECO:0000313" key="4">
    <source>
        <dbReference type="EMBL" id="SFL62932.1"/>
    </source>
</evidence>
<dbReference type="Proteomes" id="UP000198804">
    <property type="component" value="Unassembled WGS sequence"/>
</dbReference>
<dbReference type="InterPro" id="IPR051158">
    <property type="entry name" value="Metallophosphoesterase_sf"/>
</dbReference>
<organism evidence="4 5">
    <name type="scientific">Methylorubrum salsuginis</name>
    <dbReference type="NCBI Taxonomy" id="414703"/>
    <lineage>
        <taxon>Bacteria</taxon>
        <taxon>Pseudomonadati</taxon>
        <taxon>Pseudomonadota</taxon>
        <taxon>Alphaproteobacteria</taxon>
        <taxon>Hyphomicrobiales</taxon>
        <taxon>Methylobacteriaceae</taxon>
        <taxon>Methylorubrum</taxon>
    </lineage>
</organism>
<dbReference type="GO" id="GO:0008758">
    <property type="term" value="F:UDP-2,3-diacylglucosamine hydrolase activity"/>
    <property type="evidence" value="ECO:0007669"/>
    <property type="project" value="TreeGrafter"/>
</dbReference>
<dbReference type="OrthoDB" id="9780884at2"/>
<dbReference type="GO" id="GO:0046872">
    <property type="term" value="F:metal ion binding"/>
    <property type="evidence" value="ECO:0007669"/>
    <property type="project" value="UniProtKB-KW"/>
</dbReference>